<evidence type="ECO:0000259" key="7">
    <source>
        <dbReference type="Pfam" id="PF00994"/>
    </source>
</evidence>
<dbReference type="InterPro" id="IPR005111">
    <property type="entry name" value="MoeA_C_domain_IV"/>
</dbReference>
<dbReference type="InterPro" id="IPR036425">
    <property type="entry name" value="MoaB/Mog-like_dom_sf"/>
</dbReference>
<proteinExistence type="inferred from homology"/>
<evidence type="ECO:0000256" key="6">
    <source>
        <dbReference type="RuleBase" id="RU365090"/>
    </source>
</evidence>
<evidence type="ECO:0000256" key="1">
    <source>
        <dbReference type="ARBA" id="ARBA00002901"/>
    </source>
</evidence>
<keyword evidence="6 10" id="KW-0808">Transferase</keyword>
<organism evidence="10 11">
    <name type="scientific">Azospirillum picis</name>
    <dbReference type="NCBI Taxonomy" id="488438"/>
    <lineage>
        <taxon>Bacteria</taxon>
        <taxon>Pseudomonadati</taxon>
        <taxon>Pseudomonadota</taxon>
        <taxon>Alphaproteobacteria</taxon>
        <taxon>Rhodospirillales</taxon>
        <taxon>Azospirillaceae</taxon>
        <taxon>Azospirillum</taxon>
    </lineage>
</organism>
<reference evidence="10 11" key="1">
    <citation type="submission" date="2023-07" db="EMBL/GenBank/DDBJ databases">
        <title>Genomic Encyclopedia of Type Strains, Phase IV (KMG-IV): sequencing the most valuable type-strain genomes for metagenomic binning, comparative biology and taxonomic classification.</title>
        <authorList>
            <person name="Goeker M."/>
        </authorList>
    </citation>
    <scope>NUCLEOTIDE SEQUENCE [LARGE SCALE GENOMIC DNA]</scope>
    <source>
        <strain evidence="10 11">DSM 19922</strain>
    </source>
</reference>
<dbReference type="Pfam" id="PF00994">
    <property type="entry name" value="MoCF_biosynth"/>
    <property type="match status" value="1"/>
</dbReference>
<comment type="pathway">
    <text evidence="2 6">Cofactor biosynthesis; molybdopterin biosynthesis.</text>
</comment>
<dbReference type="InterPro" id="IPR038987">
    <property type="entry name" value="MoeA-like"/>
</dbReference>
<keyword evidence="4 6" id="KW-0501">Molybdenum cofactor biosynthesis</keyword>
<keyword evidence="6" id="KW-0460">Magnesium</keyword>
<dbReference type="InterPro" id="IPR001453">
    <property type="entry name" value="MoaB/Mog_dom"/>
</dbReference>
<dbReference type="Gene3D" id="2.40.340.10">
    <property type="entry name" value="MoeA, C-terminal, domain IV"/>
    <property type="match status" value="1"/>
</dbReference>
<dbReference type="GO" id="GO:0061599">
    <property type="term" value="F:molybdopterin molybdotransferase activity"/>
    <property type="evidence" value="ECO:0007669"/>
    <property type="project" value="UniProtKB-EC"/>
</dbReference>
<keyword evidence="11" id="KW-1185">Reference proteome</keyword>
<feature type="domain" description="MoeA N-terminal and linker" evidence="8">
    <location>
        <begin position="21"/>
        <end position="164"/>
    </location>
</feature>
<dbReference type="Proteomes" id="UP001244552">
    <property type="component" value="Unassembled WGS sequence"/>
</dbReference>
<sequence>MTAGPDRDIRGRGFSRRAALQAAWDWIDRHVAPGAPQPLAPAGCAGLCLAADVPAARDWPAADLAAVDGFAVASSDTLGAGSYNPVPLMAAVAVAAGDRLPAGCDAVIPFEAVQTVGPIVEAIDPVAPGSGIERRGAWAGAGSPLLPAGRRLRASDLGLLAAAGPALVPVSPPPRVRLLLAGGPKGGGADLLGPMLSALVARDGGLVEGPERLPADREGLAAAFVRPGADLMLAAGRSGTGLDDAAPPALAAAGSLDLHGIAMRPGGSAGLGLAGGVPVLLLPGEPMAALAAYELLAGRAVRLAAGRPPGLPQATVTAVTARKLVSEIGCVDLHRVRLDAGGRAEPVASPGWPGLAAAARADGFVLIPAESEGVPDGASVTIYRFD</sequence>
<dbReference type="Gene3D" id="3.40.980.10">
    <property type="entry name" value="MoaB/Mog-like domain"/>
    <property type="match status" value="1"/>
</dbReference>
<evidence type="ECO:0000256" key="5">
    <source>
        <dbReference type="ARBA" id="ARBA00047317"/>
    </source>
</evidence>
<dbReference type="PANTHER" id="PTHR10192:SF19">
    <property type="entry name" value="MOLYBDOPTERIN BIOSYNTHESIS PROTEIN MJ0666-RELATED"/>
    <property type="match status" value="1"/>
</dbReference>
<name>A0ABU0MKD3_9PROT</name>
<dbReference type="Gene3D" id="2.170.190.11">
    <property type="entry name" value="Molybdopterin biosynthesis moea protein, domain 3"/>
    <property type="match status" value="1"/>
</dbReference>
<dbReference type="InterPro" id="IPR005110">
    <property type="entry name" value="MoeA_linker/N"/>
</dbReference>
<evidence type="ECO:0000259" key="9">
    <source>
        <dbReference type="Pfam" id="PF03454"/>
    </source>
</evidence>
<evidence type="ECO:0000256" key="4">
    <source>
        <dbReference type="ARBA" id="ARBA00023150"/>
    </source>
</evidence>
<dbReference type="Gene3D" id="3.90.105.10">
    <property type="entry name" value="Molybdopterin biosynthesis moea protein, domain 2"/>
    <property type="match status" value="1"/>
</dbReference>
<evidence type="ECO:0000313" key="11">
    <source>
        <dbReference type="Proteomes" id="UP001244552"/>
    </source>
</evidence>
<keyword evidence="6" id="KW-0500">Molybdenum</keyword>
<dbReference type="EC" id="2.10.1.1" evidence="6"/>
<protein>
    <recommendedName>
        <fullName evidence="6">Molybdopterin molybdenumtransferase</fullName>
        <ecNumber evidence="6">2.10.1.1</ecNumber>
    </recommendedName>
</protein>
<comment type="function">
    <text evidence="1 6">Catalyzes the insertion of molybdate into adenylated molybdopterin with the concomitant release of AMP.</text>
</comment>
<feature type="domain" description="MoeA C-terminal" evidence="9">
    <location>
        <begin position="318"/>
        <end position="384"/>
    </location>
</feature>
<dbReference type="RefSeq" id="WP_209982819.1">
    <property type="nucleotide sequence ID" value="NZ_JAGINO010000009.1"/>
</dbReference>
<keyword evidence="6" id="KW-0479">Metal-binding</keyword>
<dbReference type="SUPFAM" id="SSF63882">
    <property type="entry name" value="MoeA N-terminal region -like"/>
    <property type="match status" value="1"/>
</dbReference>
<dbReference type="EMBL" id="JAUSVU010000009">
    <property type="protein sequence ID" value="MDQ0533930.1"/>
    <property type="molecule type" value="Genomic_DNA"/>
</dbReference>
<gene>
    <name evidence="10" type="ORF">QO018_002797</name>
</gene>
<dbReference type="InterPro" id="IPR036135">
    <property type="entry name" value="MoeA_linker/N_sf"/>
</dbReference>
<comment type="cofactor">
    <cofactor evidence="6">
        <name>Mg(2+)</name>
        <dbReference type="ChEBI" id="CHEBI:18420"/>
    </cofactor>
</comment>
<comment type="caution">
    <text evidence="10">The sequence shown here is derived from an EMBL/GenBank/DDBJ whole genome shotgun (WGS) entry which is preliminary data.</text>
</comment>
<comment type="catalytic activity">
    <reaction evidence="5">
        <text>adenylyl-molybdopterin + molybdate = Mo-molybdopterin + AMP + H(+)</text>
        <dbReference type="Rhea" id="RHEA:35047"/>
        <dbReference type="ChEBI" id="CHEBI:15378"/>
        <dbReference type="ChEBI" id="CHEBI:36264"/>
        <dbReference type="ChEBI" id="CHEBI:62727"/>
        <dbReference type="ChEBI" id="CHEBI:71302"/>
        <dbReference type="ChEBI" id="CHEBI:456215"/>
        <dbReference type="EC" id="2.10.1.1"/>
    </reaction>
</comment>
<evidence type="ECO:0000256" key="2">
    <source>
        <dbReference type="ARBA" id="ARBA00005046"/>
    </source>
</evidence>
<comment type="similarity">
    <text evidence="3 6">Belongs to the MoeA family.</text>
</comment>
<dbReference type="Pfam" id="PF03454">
    <property type="entry name" value="MoeA_C"/>
    <property type="match status" value="1"/>
</dbReference>
<evidence type="ECO:0000259" key="8">
    <source>
        <dbReference type="Pfam" id="PF03453"/>
    </source>
</evidence>
<accession>A0ABU0MKD3</accession>
<dbReference type="SUPFAM" id="SSF53218">
    <property type="entry name" value="Molybdenum cofactor biosynthesis proteins"/>
    <property type="match status" value="1"/>
</dbReference>
<evidence type="ECO:0000313" key="10">
    <source>
        <dbReference type="EMBL" id="MDQ0533930.1"/>
    </source>
</evidence>
<dbReference type="Pfam" id="PF03453">
    <property type="entry name" value="MoeA_N"/>
    <property type="match status" value="1"/>
</dbReference>
<feature type="domain" description="MoaB/Mog" evidence="7">
    <location>
        <begin position="189"/>
        <end position="297"/>
    </location>
</feature>
<dbReference type="InterPro" id="IPR036688">
    <property type="entry name" value="MoeA_C_domain_IV_sf"/>
</dbReference>
<dbReference type="SUPFAM" id="SSF63867">
    <property type="entry name" value="MoeA C-terminal domain-like"/>
    <property type="match status" value="1"/>
</dbReference>
<evidence type="ECO:0000256" key="3">
    <source>
        <dbReference type="ARBA" id="ARBA00010763"/>
    </source>
</evidence>
<dbReference type="PANTHER" id="PTHR10192">
    <property type="entry name" value="MOLYBDOPTERIN BIOSYNTHESIS PROTEIN"/>
    <property type="match status" value="1"/>
</dbReference>